<feature type="compositionally biased region" description="Basic residues" evidence="3">
    <location>
        <begin position="204"/>
        <end position="213"/>
    </location>
</feature>
<feature type="region of interest" description="Disordered" evidence="3">
    <location>
        <begin position="873"/>
        <end position="897"/>
    </location>
</feature>
<protein>
    <recommendedName>
        <fullName evidence="6">Pentacotripeptide-repeat region of PRORP domain-containing protein</fullName>
    </recommendedName>
</protein>
<feature type="region of interest" description="Disordered" evidence="3">
    <location>
        <begin position="20"/>
        <end position="48"/>
    </location>
</feature>
<feature type="region of interest" description="Disordered" evidence="3">
    <location>
        <begin position="909"/>
        <end position="938"/>
    </location>
</feature>
<feature type="compositionally biased region" description="Low complexity" evidence="3">
    <location>
        <begin position="30"/>
        <end position="42"/>
    </location>
</feature>
<evidence type="ECO:0000256" key="1">
    <source>
        <dbReference type="ARBA" id="ARBA00022737"/>
    </source>
</evidence>
<feature type="repeat" description="PPR" evidence="2">
    <location>
        <begin position="803"/>
        <end position="837"/>
    </location>
</feature>
<dbReference type="PROSITE" id="PS51375">
    <property type="entry name" value="PPR"/>
    <property type="match status" value="3"/>
</dbReference>
<dbReference type="Pfam" id="PF13041">
    <property type="entry name" value="PPR_2"/>
    <property type="match status" value="2"/>
</dbReference>
<dbReference type="RefSeq" id="XP_060287391.1">
    <property type="nucleotide sequence ID" value="XM_060426954.1"/>
</dbReference>
<dbReference type="AlphaFoldDB" id="A0AAJ0FQD7"/>
<gene>
    <name evidence="4" type="ORF">QBC33DRAFT_527098</name>
</gene>
<accession>A0AAJ0FQD7</accession>
<organism evidence="4 5">
    <name type="scientific">Phialemonium atrogriseum</name>
    <dbReference type="NCBI Taxonomy" id="1093897"/>
    <lineage>
        <taxon>Eukaryota</taxon>
        <taxon>Fungi</taxon>
        <taxon>Dikarya</taxon>
        <taxon>Ascomycota</taxon>
        <taxon>Pezizomycotina</taxon>
        <taxon>Sordariomycetes</taxon>
        <taxon>Sordariomycetidae</taxon>
        <taxon>Cephalothecales</taxon>
        <taxon>Cephalothecaceae</taxon>
        <taxon>Phialemonium</taxon>
    </lineage>
</organism>
<comment type="caution">
    <text evidence="4">The sequence shown here is derived from an EMBL/GenBank/DDBJ whole genome shotgun (WGS) entry which is preliminary data.</text>
</comment>
<dbReference type="Pfam" id="PF01535">
    <property type="entry name" value="PPR"/>
    <property type="match status" value="1"/>
</dbReference>
<reference evidence="4" key="1">
    <citation type="submission" date="2023-06" db="EMBL/GenBank/DDBJ databases">
        <title>Genome-scale phylogeny and comparative genomics of the fungal order Sordariales.</title>
        <authorList>
            <consortium name="Lawrence Berkeley National Laboratory"/>
            <person name="Hensen N."/>
            <person name="Bonometti L."/>
            <person name="Westerberg I."/>
            <person name="Brannstrom I.O."/>
            <person name="Guillou S."/>
            <person name="Cros-Aarteil S."/>
            <person name="Calhoun S."/>
            <person name="Haridas S."/>
            <person name="Kuo A."/>
            <person name="Mondo S."/>
            <person name="Pangilinan J."/>
            <person name="Riley R."/>
            <person name="Labutti K."/>
            <person name="Andreopoulos B."/>
            <person name="Lipzen A."/>
            <person name="Chen C."/>
            <person name="Yanf M."/>
            <person name="Daum C."/>
            <person name="Ng V."/>
            <person name="Clum A."/>
            <person name="Steindorff A."/>
            <person name="Ohm R."/>
            <person name="Martin F."/>
            <person name="Silar P."/>
            <person name="Natvig D."/>
            <person name="Lalanne C."/>
            <person name="Gautier V."/>
            <person name="Ament-Velasquez S.L."/>
            <person name="Kruys A."/>
            <person name="Hutchinson M.I."/>
            <person name="Powell A.J."/>
            <person name="Barry K."/>
            <person name="Miller A.N."/>
            <person name="Grigoriev I.V."/>
            <person name="Debuchy R."/>
            <person name="Gladieux P."/>
            <person name="Thoren M.H."/>
            <person name="Johannesson H."/>
        </authorList>
    </citation>
    <scope>NUCLEOTIDE SEQUENCE</scope>
    <source>
        <strain evidence="4">8032-3</strain>
    </source>
</reference>
<sequence>MERAGFICQPCLSRLRQASRESVTLQRSFPTTRSVTPRRTTPALLVNRTSPRSFASAAPLSTDTRAEVNFRKYVPYIVRKVPQSHTPKQGRGDGRNSTPAVTDDPFRSYDPHGSQSRSVRRARGSDPSVERPEGQVGLPRESKADSFREWELALGELSQERTFDGANYPPDDQQFWAKFDQLWADPAEESNPPGIVNPSPIKTKDKKKRMGHRRTVVLARRIKQEQHRELQEVVYLTRNCDPKDRAEVKSRFKAWRRRFARCFDSMMRGKPFHAKHKLLGEEELAALLTLEDVEKMREAWQREPLERRQALWPDVMLSALRIKPSEAHLVLQATFEESVTSTYAVKDVLRYLVRRSMFFDVEDRRHADKTFLDLILFLLKNSSNRYLQLPQWVLYSLTKGLQVDELARLYGELVRYEHLLHTNTLLHFAGRLAKDVNHKSASVQILESLLQSGTLDINTPRGAALCTSVLSMNKDDMENHMPATPAELFERLLDLGLSPNLVTYTVIIRNLCLNTELDTAWQVFDTMVEHGIEPDPHLYSILLNGAKLCQDFKSIDRIVQAAHSDNVRDPIVWNDLLHALFLPWLVEARRRRIRPPRVLPGFRPMLKAYAKFFKLDPLRRLTFSDIERYLEDDLIPSGQWNAESKVLPLVSNLPALEPQDLIDPGSDTLGIMLIGYVRSFSKAYNIIAFYSQFRSLLQNGDPAAVRLVEERGTLVYDIVIKAVLEWDGLLHIALEVVSDMLKGAELASIDPSSLPADARPLPRHPAPSVHTWSILLNGFMFHRKTGEAERILHMMREYGVEPSIVTWNTLLAGYTRDQQVEKTVKTFQRIEAAGLEADDFTFKAFAYLRDKDKALHRMEEMVARRKRWLEKEQAQGLGGTGAGAGEQSPETDGIVGRLRELESEAERLYGMADDESGEERALEYYDEDGTAEGRAVRP</sequence>
<evidence type="ECO:0008006" key="6">
    <source>
        <dbReference type="Google" id="ProtNLM"/>
    </source>
</evidence>
<dbReference type="Proteomes" id="UP001244011">
    <property type="component" value="Unassembled WGS sequence"/>
</dbReference>
<evidence type="ECO:0000256" key="3">
    <source>
        <dbReference type="SAM" id="MobiDB-lite"/>
    </source>
</evidence>
<feature type="compositionally biased region" description="Polar residues" evidence="3">
    <location>
        <begin position="20"/>
        <end position="29"/>
    </location>
</feature>
<proteinExistence type="predicted"/>
<keyword evidence="5" id="KW-1185">Reference proteome</keyword>
<evidence type="ECO:0000313" key="5">
    <source>
        <dbReference type="Proteomes" id="UP001244011"/>
    </source>
</evidence>
<dbReference type="NCBIfam" id="TIGR00756">
    <property type="entry name" value="PPR"/>
    <property type="match status" value="3"/>
</dbReference>
<dbReference type="PANTHER" id="PTHR47941">
    <property type="entry name" value="PENTATRICOPEPTIDE REPEAT-CONTAINING PROTEIN 3, MITOCHONDRIAL"/>
    <property type="match status" value="1"/>
</dbReference>
<dbReference type="Gene3D" id="1.25.40.10">
    <property type="entry name" value="Tetratricopeptide repeat domain"/>
    <property type="match status" value="2"/>
</dbReference>
<dbReference type="GeneID" id="85310141"/>
<feature type="region of interest" description="Disordered" evidence="3">
    <location>
        <begin position="188"/>
        <end position="213"/>
    </location>
</feature>
<feature type="repeat" description="PPR" evidence="2">
    <location>
        <begin position="768"/>
        <end position="802"/>
    </location>
</feature>
<dbReference type="InterPro" id="IPR002885">
    <property type="entry name" value="PPR_rpt"/>
</dbReference>
<feature type="region of interest" description="Disordered" evidence="3">
    <location>
        <begin position="81"/>
        <end position="144"/>
    </location>
</feature>
<dbReference type="InterPro" id="IPR011990">
    <property type="entry name" value="TPR-like_helical_dom_sf"/>
</dbReference>
<dbReference type="EMBL" id="MU838999">
    <property type="protein sequence ID" value="KAK1771178.1"/>
    <property type="molecule type" value="Genomic_DNA"/>
</dbReference>
<evidence type="ECO:0000256" key="2">
    <source>
        <dbReference type="PROSITE-ProRule" id="PRU00708"/>
    </source>
</evidence>
<keyword evidence="1" id="KW-0677">Repeat</keyword>
<feature type="repeat" description="PPR" evidence="2">
    <location>
        <begin position="500"/>
        <end position="534"/>
    </location>
</feature>
<name>A0AAJ0FQD7_9PEZI</name>
<evidence type="ECO:0000313" key="4">
    <source>
        <dbReference type="EMBL" id="KAK1771178.1"/>
    </source>
</evidence>